<dbReference type="Gene3D" id="3.40.50.1820">
    <property type="entry name" value="alpha/beta hydrolase"/>
    <property type="match status" value="1"/>
</dbReference>
<dbReference type="RefSeq" id="WP_309966221.1">
    <property type="nucleotide sequence ID" value="NZ_JAVDWH010000001.1"/>
</dbReference>
<protein>
    <submittedName>
        <fullName evidence="2">Pimeloyl-ACP methyl ester carboxylesterase</fullName>
    </submittedName>
</protein>
<feature type="domain" description="AB hydrolase-1" evidence="1">
    <location>
        <begin position="42"/>
        <end position="277"/>
    </location>
</feature>
<dbReference type="InterPro" id="IPR029058">
    <property type="entry name" value="AB_hydrolase_fold"/>
</dbReference>
<dbReference type="InterPro" id="IPR000073">
    <property type="entry name" value="AB_hydrolase_1"/>
</dbReference>
<proteinExistence type="predicted"/>
<evidence type="ECO:0000313" key="3">
    <source>
        <dbReference type="Proteomes" id="UP001257739"/>
    </source>
</evidence>
<evidence type="ECO:0000259" key="1">
    <source>
        <dbReference type="Pfam" id="PF12697"/>
    </source>
</evidence>
<organism evidence="2 3">
    <name type="scientific">Aeromicrobium panaciterrae</name>
    <dbReference type="NCBI Taxonomy" id="363861"/>
    <lineage>
        <taxon>Bacteria</taxon>
        <taxon>Bacillati</taxon>
        <taxon>Actinomycetota</taxon>
        <taxon>Actinomycetes</taxon>
        <taxon>Propionibacteriales</taxon>
        <taxon>Nocardioidaceae</taxon>
        <taxon>Aeromicrobium</taxon>
    </lineage>
</organism>
<keyword evidence="3" id="KW-1185">Reference proteome</keyword>
<dbReference type="EMBL" id="JAVDWH010000001">
    <property type="protein sequence ID" value="MDR7085603.1"/>
    <property type="molecule type" value="Genomic_DNA"/>
</dbReference>
<sequence>MSEQHPDWFSHALAQPYESRELDVDGARITYRAWGKSGAAPVVLVHGGAAHAGWWDTTAPFLAADHRVIAIDLSGHGDSDRRESYALSTWATEVVSAAAAESDEAPIVFGHSMGGFVALTAGRDYGRALRGVAAIDSPVRELSAEAKAWIAEGGHGDIPGNKFYPDRETILSRFRTLPEDTSTLTYVKDHIAEGSVVEIDGRWTWKFDPHIFLSSRMEPEELAAIDCEVALIRGERGMATTDITDLVAERLGGHVPVTLIPDAGHHIMLDQPVALIAVLQTLLGQWRNT</sequence>
<comment type="caution">
    <text evidence="2">The sequence shown here is derived from an EMBL/GenBank/DDBJ whole genome shotgun (WGS) entry which is preliminary data.</text>
</comment>
<gene>
    <name evidence="2" type="ORF">J2X11_000442</name>
</gene>
<dbReference type="InterPro" id="IPR050266">
    <property type="entry name" value="AB_hydrolase_sf"/>
</dbReference>
<dbReference type="PANTHER" id="PTHR43798">
    <property type="entry name" value="MONOACYLGLYCEROL LIPASE"/>
    <property type="match status" value="1"/>
</dbReference>
<dbReference type="Pfam" id="PF12697">
    <property type="entry name" value="Abhydrolase_6"/>
    <property type="match status" value="1"/>
</dbReference>
<dbReference type="Proteomes" id="UP001257739">
    <property type="component" value="Unassembled WGS sequence"/>
</dbReference>
<evidence type="ECO:0000313" key="2">
    <source>
        <dbReference type="EMBL" id="MDR7085603.1"/>
    </source>
</evidence>
<reference evidence="2 3" key="1">
    <citation type="submission" date="2023-07" db="EMBL/GenBank/DDBJ databases">
        <title>Sorghum-associated microbial communities from plants grown in Nebraska, USA.</title>
        <authorList>
            <person name="Schachtman D."/>
        </authorList>
    </citation>
    <scope>NUCLEOTIDE SEQUENCE [LARGE SCALE GENOMIC DNA]</scope>
    <source>
        <strain evidence="2 3">BE248</strain>
    </source>
</reference>
<accession>A0ABU1UKA6</accession>
<dbReference type="PRINTS" id="PR00111">
    <property type="entry name" value="ABHYDROLASE"/>
</dbReference>
<dbReference type="PANTHER" id="PTHR43798:SF33">
    <property type="entry name" value="HYDROLASE, PUTATIVE (AFU_ORTHOLOGUE AFUA_2G14860)-RELATED"/>
    <property type="match status" value="1"/>
</dbReference>
<dbReference type="SUPFAM" id="SSF53474">
    <property type="entry name" value="alpha/beta-Hydrolases"/>
    <property type="match status" value="1"/>
</dbReference>
<name>A0ABU1UKA6_9ACTN</name>